<sequence length="46" mass="5212">MLVGNKIDQTSLLDTFPMYDESFELVGAFAQLHDITDPYAHHPGEF</sequence>
<proteinExistence type="predicted"/>
<dbReference type="Proteomes" id="UP001335737">
    <property type="component" value="Unassembled WGS sequence"/>
</dbReference>
<evidence type="ECO:0000313" key="2">
    <source>
        <dbReference type="Proteomes" id="UP001335737"/>
    </source>
</evidence>
<reference evidence="1 2" key="1">
    <citation type="journal article" date="2024" name="Int. J. Syst. Evol. Microbiol.">
        <title>Virgibacillus tibetensis sp. nov., isolated from salt lake on the Tibetan Plateau of China.</title>
        <authorList>
            <person name="Phurbu D."/>
            <person name="Liu Z.-X."/>
            <person name="Wang R."/>
            <person name="Zheng Y.-Y."/>
            <person name="Liu H.-C."/>
            <person name="Zhou Y.-G."/>
            <person name="Yu Y.-J."/>
            <person name="Li A.-H."/>
        </authorList>
    </citation>
    <scope>NUCLEOTIDE SEQUENCE [LARGE SCALE GENOMIC DNA]</scope>
    <source>
        <strain evidence="1 2">C22-A2</strain>
    </source>
</reference>
<comment type="caution">
    <text evidence="1">The sequence shown here is derived from an EMBL/GenBank/DDBJ whole genome shotgun (WGS) entry which is preliminary data.</text>
</comment>
<protein>
    <submittedName>
        <fullName evidence="1">Uncharacterized protein</fullName>
    </submittedName>
</protein>
<keyword evidence="2" id="KW-1185">Reference proteome</keyword>
<name>A0ABU6KD86_9BACI</name>
<accession>A0ABU6KD86</accession>
<organism evidence="1 2">
    <name type="scientific">Virgibacillus tibetensis</name>
    <dbReference type="NCBI Taxonomy" id="3042313"/>
    <lineage>
        <taxon>Bacteria</taxon>
        <taxon>Bacillati</taxon>
        <taxon>Bacillota</taxon>
        <taxon>Bacilli</taxon>
        <taxon>Bacillales</taxon>
        <taxon>Bacillaceae</taxon>
        <taxon>Virgibacillus</taxon>
    </lineage>
</organism>
<evidence type="ECO:0000313" key="1">
    <source>
        <dbReference type="EMBL" id="MEC5423239.1"/>
    </source>
</evidence>
<gene>
    <name evidence="1" type="ORF">QGM71_06950</name>
</gene>
<dbReference type="EMBL" id="JARZFX010000002">
    <property type="protein sequence ID" value="MEC5423239.1"/>
    <property type="molecule type" value="Genomic_DNA"/>
</dbReference>